<protein>
    <submittedName>
        <fullName evidence="2">3-oxoacyl-ACP synthase</fullName>
    </submittedName>
</protein>
<dbReference type="EMBL" id="LPHB01000025">
    <property type="protein sequence ID" value="KWA66118.1"/>
    <property type="molecule type" value="Genomic_DNA"/>
</dbReference>
<feature type="domain" description="Beta-ketoacyl synthase-like N-terminal" evidence="1">
    <location>
        <begin position="19"/>
        <end position="224"/>
    </location>
</feature>
<reference evidence="2 3" key="1">
    <citation type="submission" date="2015-11" db="EMBL/GenBank/DDBJ databases">
        <title>Expanding the genomic diversity of Burkholderia species for the development of highly accurate diagnostics.</title>
        <authorList>
            <person name="Sahl J."/>
            <person name="Keim P."/>
            <person name="Wagner D."/>
        </authorList>
    </citation>
    <scope>NUCLEOTIDE SEQUENCE [LARGE SCALE GENOMIC DNA]</scope>
    <source>
        <strain evidence="2 3">MSMB1960WGS</strain>
    </source>
</reference>
<dbReference type="Proteomes" id="UP000068603">
    <property type="component" value="Unassembled WGS sequence"/>
</dbReference>
<dbReference type="InterPro" id="IPR014030">
    <property type="entry name" value="Ketoacyl_synth_N"/>
</dbReference>
<evidence type="ECO:0000313" key="2">
    <source>
        <dbReference type="EMBL" id="KWA66118.1"/>
    </source>
</evidence>
<comment type="caution">
    <text evidence="2">The sequence shown here is derived from an EMBL/GenBank/DDBJ whole genome shotgun (WGS) entry which is preliminary data.</text>
</comment>
<sequence length="230" mass="24204">MADLHWTMPIARWTSISTTGMPGVEFIDPMVRRRLSRLSRLALQAAHDCVGEHGALRVVFASRHGELARTTGILEDISAAEPISPTAFSLSVLNAASGVFGIARGDRSPATAVAAGPETLGYALLETFAQCASAPSAPVLLVYAHEPADPVYGAPDDDAQSEALAILFDAGSAVGHLTCEMRASVAGDAAGIAPDRTQSAAIRRCLSERANAAWQGADASWRWSWHDRAA</sequence>
<dbReference type="Pfam" id="PF13723">
    <property type="entry name" value="Ketoacyl-synt_2"/>
    <property type="match status" value="1"/>
</dbReference>
<evidence type="ECO:0000259" key="1">
    <source>
        <dbReference type="Pfam" id="PF13723"/>
    </source>
</evidence>
<dbReference type="RefSeq" id="WP_060028233.1">
    <property type="nucleotide sequence ID" value="NZ_JAXKSJ010000001.1"/>
</dbReference>
<accession>A0A108IIB9</accession>
<dbReference type="AlphaFoldDB" id="A0A108IIB9"/>
<dbReference type="STRING" id="1503054.WT74_06730"/>
<name>A0A108IIB9_9BURK</name>
<organism evidence="2">
    <name type="scientific">Burkholderia stagnalis</name>
    <dbReference type="NCBI Taxonomy" id="1503054"/>
    <lineage>
        <taxon>Bacteria</taxon>
        <taxon>Pseudomonadati</taxon>
        <taxon>Pseudomonadota</taxon>
        <taxon>Betaproteobacteria</taxon>
        <taxon>Burkholderiales</taxon>
        <taxon>Burkholderiaceae</taxon>
        <taxon>Burkholderia</taxon>
        <taxon>Burkholderia cepacia complex</taxon>
    </lineage>
</organism>
<evidence type="ECO:0000313" key="3">
    <source>
        <dbReference type="Proteomes" id="UP000068603"/>
    </source>
</evidence>
<proteinExistence type="predicted"/>
<gene>
    <name evidence="2" type="ORF">WT44_07785</name>
</gene>